<dbReference type="GO" id="GO:0003677">
    <property type="term" value="F:DNA binding"/>
    <property type="evidence" value="ECO:0007669"/>
    <property type="project" value="UniProtKB-KW"/>
</dbReference>
<keyword evidence="6" id="KW-1185">Reference proteome</keyword>
<keyword evidence="3" id="KW-0238">DNA-binding</keyword>
<dbReference type="InterPro" id="IPR051212">
    <property type="entry name" value="Type-I_RE_S_subunit"/>
</dbReference>
<dbReference type="PANTHER" id="PTHR43140:SF1">
    <property type="entry name" value="TYPE I RESTRICTION ENZYME ECOKI SPECIFICITY SUBUNIT"/>
    <property type="match status" value="1"/>
</dbReference>
<feature type="domain" description="Type I restriction modification DNA specificity" evidence="4">
    <location>
        <begin position="399"/>
        <end position="567"/>
    </location>
</feature>
<proteinExistence type="inferred from homology"/>
<evidence type="ECO:0000256" key="3">
    <source>
        <dbReference type="ARBA" id="ARBA00023125"/>
    </source>
</evidence>
<comment type="similarity">
    <text evidence="1">Belongs to the type-I restriction system S methylase family.</text>
</comment>
<dbReference type="InterPro" id="IPR044946">
    <property type="entry name" value="Restrct_endonuc_typeI_TRD_sf"/>
</dbReference>
<keyword evidence="2" id="KW-0680">Restriction system</keyword>
<dbReference type="AlphaFoldDB" id="U3AUV5"/>
<reference evidence="5 6" key="1">
    <citation type="submission" date="2013-09" db="EMBL/GenBank/DDBJ databases">
        <title>Whole genome shotgun sequence of Vibrio azureus NBRC 104587.</title>
        <authorList>
            <person name="Isaki S."/>
            <person name="Hosoyama A."/>
            <person name="Numata M."/>
            <person name="Hashimoto M."/>
            <person name="Hosoyama Y."/>
            <person name="Tsuchikane K."/>
            <person name="Noguchi M."/>
            <person name="Hirakata S."/>
            <person name="Ichikawa N."/>
            <person name="Ohji S."/>
            <person name="Yamazoe A."/>
            <person name="Fujita N."/>
        </authorList>
    </citation>
    <scope>NUCLEOTIDE SEQUENCE [LARGE SCALE GENOMIC DNA]</scope>
    <source>
        <strain evidence="5 6">NBRC 104587</strain>
    </source>
</reference>
<dbReference type="Proteomes" id="UP000016567">
    <property type="component" value="Unassembled WGS sequence"/>
</dbReference>
<dbReference type="Gene3D" id="3.90.220.20">
    <property type="entry name" value="DNA methylase specificity domains"/>
    <property type="match status" value="2"/>
</dbReference>
<organism evidence="5 6">
    <name type="scientific">Vibrio azureus NBRC 104587</name>
    <dbReference type="NCBI Taxonomy" id="1219077"/>
    <lineage>
        <taxon>Bacteria</taxon>
        <taxon>Pseudomonadati</taxon>
        <taxon>Pseudomonadota</taxon>
        <taxon>Gammaproteobacteria</taxon>
        <taxon>Vibrionales</taxon>
        <taxon>Vibrionaceae</taxon>
        <taxon>Vibrio</taxon>
    </lineage>
</organism>
<dbReference type="EMBL" id="BATL01000058">
    <property type="protein sequence ID" value="GAD77032.1"/>
    <property type="molecule type" value="Genomic_DNA"/>
</dbReference>
<dbReference type="GO" id="GO:0009307">
    <property type="term" value="P:DNA restriction-modification system"/>
    <property type="evidence" value="ECO:0007669"/>
    <property type="project" value="UniProtKB-KW"/>
</dbReference>
<dbReference type="OrthoDB" id="398435at2"/>
<dbReference type="Pfam" id="PF01420">
    <property type="entry name" value="Methylase_S"/>
    <property type="match status" value="2"/>
</dbReference>
<sequence length="593" mass="66758">MTVESLITQHIDTWTSTVKTKSTSGRGSSKKLELYGVKKLRELILELAVRGKLVPQDPNDEPASVLLERIAAEKAQLVKEKKIKKPKKLLEISEEEKCFALPVGWEWAHLQDLTTYIQRGKGPKYAESGSVKVVSQKCVQNSGFDLAPARYVTDESLDAYQEERFLRDNDILWNSTGTGTVGRANVINDIPYQKIVADSHVTVIRLTNVYSRFLWCFIMAPGVQSRISPDNENALVSGSTKQVELNTSSVISLVVPVAPLAEQHRIVDKVDELMALCDQLEQQTEASIEAHQLLVSTLLNTLTNSADADELMENWARISEYFDTLFTTEESIDQLKQTILQLAVMGKLVPQDTNDEPASVLLERIAEEKAQLIKEKKIKKQKALPPIAEDEKPFDLPNGWEWCRGEEVADFIDPQPSHRTPPKVEGGVPYIGYTDIDHNSGINFNNARKVSRNVLEEHRERYELRVGDFVFGKIGTLGKPFFLTKPFDYCLSANLILIQPRNKYVEPKFLALYLNSPTLNEVLGEQKTNSTHGVFGIKKARLLLIPLPPIKEQDLIVAKVEELETICEQLKIRLLDSHTTQLHLTDAIIEQAV</sequence>
<name>U3AUV5_9VIBR</name>
<accession>U3AUV5</accession>
<gene>
    <name evidence="5" type="primary">hsdS</name>
    <name evidence="5" type="ORF">VAZ01S_058_00220</name>
</gene>
<dbReference type="RefSeq" id="WP_021710775.1">
    <property type="nucleotide sequence ID" value="NZ_BAOB01000482.1"/>
</dbReference>
<evidence type="ECO:0000256" key="1">
    <source>
        <dbReference type="ARBA" id="ARBA00010923"/>
    </source>
</evidence>
<evidence type="ECO:0000313" key="6">
    <source>
        <dbReference type="Proteomes" id="UP000016567"/>
    </source>
</evidence>
<feature type="domain" description="Type I restriction modification DNA specificity" evidence="4">
    <location>
        <begin position="102"/>
        <end position="289"/>
    </location>
</feature>
<comment type="caution">
    <text evidence="5">The sequence shown here is derived from an EMBL/GenBank/DDBJ whole genome shotgun (WGS) entry which is preliminary data.</text>
</comment>
<dbReference type="PANTHER" id="PTHR43140">
    <property type="entry name" value="TYPE-1 RESTRICTION ENZYME ECOKI SPECIFICITY PROTEIN"/>
    <property type="match status" value="1"/>
</dbReference>
<protein>
    <submittedName>
        <fullName evidence="5">Type I restriction enzyme S protein</fullName>
    </submittedName>
</protein>
<dbReference type="STRING" id="1219077.VAZ01S_058_00220"/>
<dbReference type="InterPro" id="IPR000055">
    <property type="entry name" value="Restrct_endonuc_typeI_TRD"/>
</dbReference>
<evidence type="ECO:0000256" key="2">
    <source>
        <dbReference type="ARBA" id="ARBA00022747"/>
    </source>
</evidence>
<dbReference type="eggNOG" id="COG0732">
    <property type="taxonomic scope" value="Bacteria"/>
</dbReference>
<evidence type="ECO:0000313" key="5">
    <source>
        <dbReference type="EMBL" id="GAD77032.1"/>
    </source>
</evidence>
<evidence type="ECO:0000259" key="4">
    <source>
        <dbReference type="Pfam" id="PF01420"/>
    </source>
</evidence>
<dbReference type="SUPFAM" id="SSF116734">
    <property type="entry name" value="DNA methylase specificity domain"/>
    <property type="match status" value="2"/>
</dbReference>